<reference evidence="2" key="1">
    <citation type="journal article" date="2019" name="Int. J. Syst. Evol. Microbiol.">
        <title>The Global Catalogue of Microorganisms (GCM) 10K type strain sequencing project: providing services to taxonomists for standard genome sequencing and annotation.</title>
        <authorList>
            <consortium name="The Broad Institute Genomics Platform"/>
            <consortium name="The Broad Institute Genome Sequencing Center for Infectious Disease"/>
            <person name="Wu L."/>
            <person name="Ma J."/>
        </authorList>
    </citation>
    <scope>NUCLEOTIDE SEQUENCE [LARGE SCALE GENOMIC DNA]</scope>
    <source>
        <strain evidence="2">JCM 18459</strain>
    </source>
</reference>
<dbReference type="EMBL" id="BAABKG010000002">
    <property type="protein sequence ID" value="GAA5145712.1"/>
    <property type="molecule type" value="Genomic_DNA"/>
</dbReference>
<accession>A0ABP9PFC9</accession>
<evidence type="ECO:0000313" key="1">
    <source>
        <dbReference type="EMBL" id="GAA5145712.1"/>
    </source>
</evidence>
<proteinExistence type="predicted"/>
<sequence length="103" mass="11419">MAICSDLGTLAVAVRSKHVGPPVGRDPLDFPRTPTRLSFPRGTNVCGYGNAHVLRAVDDDTTDSWRIFWNGRWPAEKDGFHLYAGRVSWRGGKPVVAEVYPPR</sequence>
<gene>
    <name evidence="1" type="ORF">GCM10023340_15510</name>
</gene>
<organism evidence="1 2">
    <name type="scientific">Nocardioides marinquilinus</name>
    <dbReference type="NCBI Taxonomy" id="1210400"/>
    <lineage>
        <taxon>Bacteria</taxon>
        <taxon>Bacillati</taxon>
        <taxon>Actinomycetota</taxon>
        <taxon>Actinomycetes</taxon>
        <taxon>Propionibacteriales</taxon>
        <taxon>Nocardioidaceae</taxon>
        <taxon>Nocardioides</taxon>
    </lineage>
</organism>
<keyword evidence="2" id="KW-1185">Reference proteome</keyword>
<dbReference type="RefSeq" id="WP_345456541.1">
    <property type="nucleotide sequence ID" value="NZ_BAABKG010000002.1"/>
</dbReference>
<protein>
    <submittedName>
        <fullName evidence="1">Uncharacterized protein</fullName>
    </submittedName>
</protein>
<dbReference type="Proteomes" id="UP001500221">
    <property type="component" value="Unassembled WGS sequence"/>
</dbReference>
<evidence type="ECO:0000313" key="2">
    <source>
        <dbReference type="Proteomes" id="UP001500221"/>
    </source>
</evidence>
<comment type="caution">
    <text evidence="1">The sequence shown here is derived from an EMBL/GenBank/DDBJ whole genome shotgun (WGS) entry which is preliminary data.</text>
</comment>
<name>A0ABP9PFC9_9ACTN</name>